<evidence type="ECO:0000256" key="5">
    <source>
        <dbReference type="ARBA" id="ARBA00023180"/>
    </source>
</evidence>
<dbReference type="Pfam" id="PF02886">
    <property type="entry name" value="LBP_BPI_CETP_C"/>
    <property type="match status" value="1"/>
</dbReference>
<dbReference type="Proteomes" id="UP001219934">
    <property type="component" value="Unassembled WGS sequence"/>
</dbReference>
<evidence type="ECO:0000313" key="11">
    <source>
        <dbReference type="EMBL" id="KAJ4921365.1"/>
    </source>
</evidence>
<feature type="domain" description="Lipid-binding serum glycoprotein N-terminal" evidence="10">
    <location>
        <begin position="1005"/>
        <end position="1205"/>
    </location>
</feature>
<dbReference type="SUPFAM" id="SSF56784">
    <property type="entry name" value="HAD-like"/>
    <property type="match status" value="1"/>
</dbReference>
<organism evidence="11 12">
    <name type="scientific">Pogonophryne albipinna</name>
    <dbReference type="NCBI Taxonomy" id="1090488"/>
    <lineage>
        <taxon>Eukaryota</taxon>
        <taxon>Metazoa</taxon>
        <taxon>Chordata</taxon>
        <taxon>Craniata</taxon>
        <taxon>Vertebrata</taxon>
        <taxon>Euteleostomi</taxon>
        <taxon>Actinopterygii</taxon>
        <taxon>Neopterygii</taxon>
        <taxon>Teleostei</taxon>
        <taxon>Neoteleostei</taxon>
        <taxon>Acanthomorphata</taxon>
        <taxon>Eupercaria</taxon>
        <taxon>Perciformes</taxon>
        <taxon>Notothenioidei</taxon>
        <taxon>Pogonophryne</taxon>
    </lineage>
</organism>
<dbReference type="GO" id="GO:0005634">
    <property type="term" value="C:nucleus"/>
    <property type="evidence" value="ECO:0007669"/>
    <property type="project" value="UniProtKB-SubCell"/>
</dbReference>
<comment type="caution">
    <text evidence="11">The sequence shown here is derived from an EMBL/GenBank/DDBJ whole genome shotgun (WGS) entry which is preliminary data.</text>
</comment>
<keyword evidence="6" id="KW-0539">Nucleus</keyword>
<evidence type="ECO:0000256" key="6">
    <source>
        <dbReference type="ARBA" id="ARBA00023242"/>
    </source>
</evidence>
<dbReference type="FunFam" id="3.15.10.10:FF:000001">
    <property type="entry name" value="phospholipid transfer protein-like"/>
    <property type="match status" value="1"/>
</dbReference>
<keyword evidence="5" id="KW-0325">Glycoprotein</keyword>
<dbReference type="GO" id="GO:0000350">
    <property type="term" value="P:generation of catalytic spliceosome for second transesterification step"/>
    <property type="evidence" value="ECO:0007669"/>
    <property type="project" value="InterPro"/>
</dbReference>
<dbReference type="InterPro" id="IPR023214">
    <property type="entry name" value="HAD_sf"/>
</dbReference>
<dbReference type="Pfam" id="PF13344">
    <property type="entry name" value="Hydrolase_6"/>
    <property type="match status" value="1"/>
</dbReference>
<dbReference type="EMBL" id="JAPTMU010000126">
    <property type="protein sequence ID" value="KAJ4921365.1"/>
    <property type="molecule type" value="Genomic_DNA"/>
</dbReference>
<dbReference type="InterPro" id="IPR009360">
    <property type="entry name" value="Isy1"/>
</dbReference>
<accession>A0AAD6AA60</accession>
<dbReference type="Gene3D" id="1.10.287.660">
    <property type="entry name" value="Helix hairpin bin"/>
    <property type="match status" value="1"/>
</dbReference>
<evidence type="ECO:0000259" key="10">
    <source>
        <dbReference type="SMART" id="SM00328"/>
    </source>
</evidence>
<evidence type="ECO:0000256" key="2">
    <source>
        <dbReference type="ARBA" id="ARBA00007002"/>
    </source>
</evidence>
<comment type="similarity">
    <text evidence="3">Belongs to the HAD-like hydrolase superfamily.</text>
</comment>
<proteinExistence type="inferred from homology"/>
<keyword evidence="4" id="KW-0732">Signal</keyword>
<gene>
    <name evidence="11" type="ORF">JOQ06_022809</name>
</gene>
<dbReference type="InterPro" id="IPR017943">
    <property type="entry name" value="Bactericidal_perm-incr_a/b_dom"/>
</dbReference>
<dbReference type="InterPro" id="IPR036412">
    <property type="entry name" value="HAD-like_sf"/>
</dbReference>
<dbReference type="SMART" id="SM00328">
    <property type="entry name" value="BPI1"/>
    <property type="match status" value="1"/>
</dbReference>
<dbReference type="InterPro" id="IPR006357">
    <property type="entry name" value="HAD-SF_hydro_IIA"/>
</dbReference>
<name>A0AAD6AA60_9TELE</name>
<keyword evidence="12" id="KW-1185">Reference proteome</keyword>
<dbReference type="GO" id="GO:0008289">
    <property type="term" value="F:lipid binding"/>
    <property type="evidence" value="ECO:0007669"/>
    <property type="project" value="InterPro"/>
</dbReference>
<dbReference type="NCBIfam" id="TIGR01456">
    <property type="entry name" value="CECR5"/>
    <property type="match status" value="1"/>
</dbReference>
<protein>
    <recommendedName>
        <fullName evidence="8">Haloacid dehalogenase-like hydrolase domain-containing 5</fullName>
    </recommendedName>
    <alternativeName>
        <fullName evidence="9">Pre-mRNA-splicing factor ISY1 homolog</fullName>
    </alternativeName>
</protein>
<evidence type="ECO:0000256" key="4">
    <source>
        <dbReference type="ARBA" id="ARBA00022729"/>
    </source>
</evidence>
<evidence type="ECO:0000256" key="9">
    <source>
        <dbReference type="ARBA" id="ARBA00070851"/>
    </source>
</evidence>
<dbReference type="PANTHER" id="PTHR13021">
    <property type="entry name" value="PRE-MRNA-SPLICING FACTOR ISY1"/>
    <property type="match status" value="1"/>
</dbReference>
<dbReference type="NCBIfam" id="TIGR01460">
    <property type="entry name" value="HAD-SF-IIA"/>
    <property type="match status" value="1"/>
</dbReference>
<dbReference type="InterPro" id="IPR017942">
    <property type="entry name" value="Lipid-bd_serum_glycop_N"/>
</dbReference>
<dbReference type="Gene3D" id="3.40.50.1000">
    <property type="entry name" value="HAD superfamily/HAD-like"/>
    <property type="match status" value="1"/>
</dbReference>
<evidence type="ECO:0000313" key="12">
    <source>
        <dbReference type="Proteomes" id="UP001219934"/>
    </source>
</evidence>
<comment type="subunit">
    <text evidence="7">Identified in the spliceosome C complex. Component of the XAB2 complex, a multimeric protein complex composed of XAB2, PRPF19, AQR, ZNF830, ISY1, and PPIE. Identified in a pentameric intron-binding (IB) complex composed of AQR, XAB2, ISY1, ZNF830 and PPIE that is incorporated into the spliceosome as a preassembled complex. The IB complex does not contain PRPF19. Interacts with CPSF3; this interaction is in an RNA independent manner. Interacts with the microprocessor complex subunits DGCR8 and DROSHA; this interaction is in an RNA dependent manner.</text>
</comment>
<reference evidence="11" key="1">
    <citation type="submission" date="2022-11" db="EMBL/GenBank/DDBJ databases">
        <title>Chromosome-level genome of Pogonophryne albipinna.</title>
        <authorList>
            <person name="Jo E."/>
        </authorList>
    </citation>
    <scope>NUCLEOTIDE SEQUENCE</scope>
    <source>
        <strain evidence="11">SGF0006</strain>
        <tissue evidence="11">Muscle</tissue>
    </source>
</reference>
<dbReference type="SUPFAM" id="SSF140102">
    <property type="entry name" value="ISY1 domain-like"/>
    <property type="match status" value="1"/>
</dbReference>
<dbReference type="Pfam" id="PF01273">
    <property type="entry name" value="LBP_BPI_CETP"/>
    <property type="match status" value="1"/>
</dbReference>
<dbReference type="InterPro" id="IPR001124">
    <property type="entry name" value="Lipid-bd_serum_glycop_C"/>
</dbReference>
<dbReference type="InterPro" id="IPR037200">
    <property type="entry name" value="Isy1_sf"/>
</dbReference>
<dbReference type="InterPro" id="IPR006353">
    <property type="entry name" value="HAD-SF_hydro_IIA_CECR5"/>
</dbReference>
<dbReference type="AlphaFoldDB" id="A0AAD6AA60"/>
<evidence type="ECO:0000256" key="7">
    <source>
        <dbReference type="ARBA" id="ARBA00065310"/>
    </source>
</evidence>
<dbReference type="Gene3D" id="3.15.20.10">
    <property type="entry name" value="Bactericidal permeability-increasing protein, domain 2"/>
    <property type="match status" value="1"/>
</dbReference>
<dbReference type="SUPFAM" id="SSF55394">
    <property type="entry name" value="Bactericidal permeability-increasing protein, BPI"/>
    <property type="match status" value="2"/>
</dbReference>
<feature type="non-terminal residue" evidence="11">
    <location>
        <position position="1256"/>
    </location>
</feature>
<dbReference type="Pfam" id="PF06246">
    <property type="entry name" value="Isy1"/>
    <property type="match status" value="1"/>
</dbReference>
<evidence type="ECO:0000256" key="8">
    <source>
        <dbReference type="ARBA" id="ARBA00069384"/>
    </source>
</evidence>
<evidence type="ECO:0000256" key="1">
    <source>
        <dbReference type="ARBA" id="ARBA00004123"/>
    </source>
</evidence>
<comment type="subcellular location">
    <subcellularLocation>
        <location evidence="1">Nucleus</location>
    </subcellularLocation>
</comment>
<dbReference type="FunFam" id="1.10.287.660:FF:000001">
    <property type="entry name" value="pre-mRNA-splicing factor ISY1 homolog"/>
    <property type="match status" value="1"/>
</dbReference>
<evidence type="ECO:0000256" key="3">
    <source>
        <dbReference type="ARBA" id="ARBA00007958"/>
    </source>
</evidence>
<sequence>MARNAEKAMTALARFRQAQLEEGKVKERRPFLASECSELPKAEKWRRQKVAQIQNAGLGEFKIRDLNDEINKLLREKGHWEVRIKELGGPDYARVGPRMLDHEGKAVPGNRGYKYFGAARDLPGVRELFEKEPAPAMRKSRAELMKEVDAEYYGYRDEDDGVLLPLEAQYEKQAVQEAVQKWRKEKESQEVKSQRCIEITAEVEMAIQIEITAEVEMAIQIEITAEVEMAIQIEITAEVEMAIQIEITAEVEMAIQIEITAEVEMAIQIEITVEVEMAIQIEITAEVEMAIQIEITSEVEMAIQIEITAEVEMAIQIEITAEVEMAIQIEITVEVEMAIQIEITSEVEMAIQIEITAEVEMAIQIEITVEVEMAIQIEITVEVEMAIQIEITAEVEMAIQIEITSEVEMAIQIEITAEVEMAIQIEITSEVEMAIQIEITAEVEMAIQIEITVEVEMAIQIEITVEVEMAIQIEITSEVEMAIQIEITAEVEMAIQIEITAEVEMAIQIEITAEVEMAIQIEITAEVEMAIQIEITAEVEMAIQIEITVEVEMAIQIEITAEVEMAIQIEITAEVEMAIQIEITAEVEMAIQIEITAEVEMAIQIEITAEVEMAIQIEITAEVEMAIRIEITAEVEMAIRIEITAEVEMAIQIEITVEVEMAIQIEITAEVEMAIQIEITAEVEMAIQIEITAEVEMAIQIEITAEVEMAIQIEITAEAGVLFDVDGVLLRGRSVIPAARRAFRKLLDRDNNFLFPVVFVTNAGSCQRHDKAQQLSRLLEVQVSPEQVVLSHSPLQTLDDFHDKCVLVSGQGPVTEIAKTLGFQKVLSVDQLRVQHPLLDMVDHNRRPDLSSSPLKTFPKIEAIILFGEPIRWETNLQLLIDVLLTNGSPGRAYQVPPPAQLPVLACNVDLTWMAEAPSPRFGHGVFLLCLESAYRKLTGRELQYEALLGKPNLLTYQYAEKLLRLQNHNHKISTIYAIGLLVLYFWCYTPGTRLLVLDSWYLVLDSWYLTPVKAETGKFVEEEISNISMPEMKGKEGRFQYTITDVKINDLNLTHAELQFVPDVGLLFDVQDSSISLSFHRRILYWFFYDTGNINASAEGVNINTVLNLIRDEEGRLKINNITCDAKITKMKAEFSGTLGKVYDFMASFLISALVHVNSLLETIPVRTEVDSYIGIDYSLIEDPVVTSRSLDMHFRGMFFDLSDPNSTLENLAVEPVIKDYDRMVYLALSEFFFDSGMFSYYKAGVFQMHIVNEK</sequence>
<comment type="similarity">
    <text evidence="2">Belongs to the ISY1 family.</text>
</comment>
<dbReference type="FunFam" id="3.40.50.1000:FF:000081">
    <property type="entry name" value="Haloacid dehalogenase like hydrolase domain containing 5"/>
    <property type="match status" value="1"/>
</dbReference>
<dbReference type="Gene3D" id="3.15.10.10">
    <property type="entry name" value="Bactericidal permeability-increasing protein, domain 1"/>
    <property type="match status" value="1"/>
</dbReference>
<dbReference type="InterPro" id="IPR029012">
    <property type="entry name" value="Helix_hairpin_bin_sf"/>
</dbReference>